<feature type="compositionally biased region" description="Basic and acidic residues" evidence="1">
    <location>
        <begin position="114"/>
        <end position="142"/>
    </location>
</feature>
<proteinExistence type="predicted"/>
<feature type="compositionally biased region" description="Low complexity" evidence="1">
    <location>
        <begin position="69"/>
        <end position="79"/>
    </location>
</feature>
<evidence type="ECO:0000313" key="2">
    <source>
        <dbReference type="EMBL" id="GIL54150.1"/>
    </source>
</evidence>
<keyword evidence="3" id="KW-1185">Reference proteome</keyword>
<feature type="compositionally biased region" description="Basic and acidic residues" evidence="1">
    <location>
        <begin position="80"/>
        <end position="101"/>
    </location>
</feature>
<accession>A0A8J4B6A7</accession>
<evidence type="ECO:0000313" key="3">
    <source>
        <dbReference type="Proteomes" id="UP000747399"/>
    </source>
</evidence>
<organism evidence="2 3">
    <name type="scientific">Volvox africanus</name>
    <dbReference type="NCBI Taxonomy" id="51714"/>
    <lineage>
        <taxon>Eukaryota</taxon>
        <taxon>Viridiplantae</taxon>
        <taxon>Chlorophyta</taxon>
        <taxon>core chlorophytes</taxon>
        <taxon>Chlorophyceae</taxon>
        <taxon>CS clade</taxon>
        <taxon>Chlamydomonadales</taxon>
        <taxon>Volvocaceae</taxon>
        <taxon>Volvox</taxon>
    </lineage>
</organism>
<dbReference type="AlphaFoldDB" id="A0A8J4B6A7"/>
<sequence length="268" mass="29552">MHPLKKSCKLAAANLPPPSSSDSDDDAPEEFTQTQARDQALQKRKEERHQHTEQRRAQRELRRDRHQAKAAAAAAAKADALGRDDQNNDYKVEGESDDYKARHGRRPRPVSSRDGLEESKFREALSEPSEGKEKDREGHGQGEADDLVGPPGADVVQYAADDGDFLPESVLAAVAARDKEAHQAAATAAAEKILSKRLQRRAAKRQEAKRQRLEALKESVVAVAVLPKMQVPVGSSGNFLKDSLYGSRIRRSVDMLTKSTNRPSSKFV</sequence>
<comment type="caution">
    <text evidence="2">The sequence shown here is derived from an EMBL/GenBank/DDBJ whole genome shotgun (WGS) entry which is preliminary data.</text>
</comment>
<protein>
    <submittedName>
        <fullName evidence="2">Uncharacterized protein</fullName>
    </submittedName>
</protein>
<dbReference type="Proteomes" id="UP000747399">
    <property type="component" value="Unassembled WGS sequence"/>
</dbReference>
<reference evidence="2" key="1">
    <citation type="journal article" date="2021" name="Proc. Natl. Acad. Sci. U.S.A.">
        <title>Three genomes in the algal genus Volvox reveal the fate of a haploid sex-determining region after a transition to homothallism.</title>
        <authorList>
            <person name="Yamamoto K."/>
            <person name="Hamaji T."/>
            <person name="Kawai-Toyooka H."/>
            <person name="Matsuzaki R."/>
            <person name="Takahashi F."/>
            <person name="Nishimura Y."/>
            <person name="Kawachi M."/>
            <person name="Noguchi H."/>
            <person name="Minakuchi Y."/>
            <person name="Umen J.G."/>
            <person name="Toyoda A."/>
            <person name="Nozaki H."/>
        </authorList>
    </citation>
    <scope>NUCLEOTIDE SEQUENCE</scope>
    <source>
        <strain evidence="2">NIES-3780</strain>
    </source>
</reference>
<name>A0A8J4B6A7_9CHLO</name>
<feature type="region of interest" description="Disordered" evidence="1">
    <location>
        <begin position="1"/>
        <end position="160"/>
    </location>
</feature>
<feature type="compositionally biased region" description="Basic and acidic residues" evidence="1">
    <location>
        <begin position="40"/>
        <end position="63"/>
    </location>
</feature>
<evidence type="ECO:0000256" key="1">
    <source>
        <dbReference type="SAM" id="MobiDB-lite"/>
    </source>
</evidence>
<gene>
    <name evidence="2" type="ORF">Vafri_9707</name>
</gene>
<dbReference type="EMBL" id="BNCO01000016">
    <property type="protein sequence ID" value="GIL54150.1"/>
    <property type="molecule type" value="Genomic_DNA"/>
</dbReference>